<gene>
    <name evidence="1" type="ORF">Vadar_011445</name>
</gene>
<comment type="caution">
    <text evidence="1">The sequence shown here is derived from an EMBL/GenBank/DDBJ whole genome shotgun (WGS) entry which is preliminary data.</text>
</comment>
<proteinExistence type="predicted"/>
<accession>A0ACB7YE30</accession>
<sequence>MPKPVQWGYDWAAGVPTEKEEGRRKKKSKGIYKFLDCFCFRIRGSEKNSTPKNPDRNSALLAWEMWIVIDRNSRHSVIIEHCYAVSPGRVIKRFPAVKSLTTKGMPRVGDASWVPRYWGGSVHNWVVGLANQCKDLEELRLKRMVVSDETLVLISTALPNFKSVVLISCVGFSGKGLDAIASNCRFTLATNEDISDPKEKRNVLDQWQIMFSGFQV</sequence>
<name>A0ACB7YE30_9ERIC</name>
<organism evidence="1 2">
    <name type="scientific">Vaccinium darrowii</name>
    <dbReference type="NCBI Taxonomy" id="229202"/>
    <lineage>
        <taxon>Eukaryota</taxon>
        <taxon>Viridiplantae</taxon>
        <taxon>Streptophyta</taxon>
        <taxon>Embryophyta</taxon>
        <taxon>Tracheophyta</taxon>
        <taxon>Spermatophyta</taxon>
        <taxon>Magnoliopsida</taxon>
        <taxon>eudicotyledons</taxon>
        <taxon>Gunneridae</taxon>
        <taxon>Pentapetalae</taxon>
        <taxon>asterids</taxon>
        <taxon>Ericales</taxon>
        <taxon>Ericaceae</taxon>
        <taxon>Vaccinioideae</taxon>
        <taxon>Vaccinieae</taxon>
        <taxon>Vaccinium</taxon>
    </lineage>
</organism>
<dbReference type="EMBL" id="CM037158">
    <property type="protein sequence ID" value="KAH7851427.1"/>
    <property type="molecule type" value="Genomic_DNA"/>
</dbReference>
<protein>
    <submittedName>
        <fullName evidence="1">Uncharacterized protein</fullName>
    </submittedName>
</protein>
<reference evidence="1 2" key="1">
    <citation type="journal article" date="2021" name="Hortic Res">
        <title>High-quality reference genome and annotation aids understanding of berry development for evergreen blueberry (Vaccinium darrowii).</title>
        <authorList>
            <person name="Yu J."/>
            <person name="Hulse-Kemp A.M."/>
            <person name="Babiker E."/>
            <person name="Staton M."/>
        </authorList>
    </citation>
    <scope>NUCLEOTIDE SEQUENCE [LARGE SCALE GENOMIC DNA]</scope>
    <source>
        <strain evidence="2">cv. NJ 8807/NJ 8810</strain>
        <tissue evidence="1">Young leaf</tissue>
    </source>
</reference>
<keyword evidence="2" id="KW-1185">Reference proteome</keyword>
<dbReference type="Proteomes" id="UP000828048">
    <property type="component" value="Chromosome 8"/>
</dbReference>
<evidence type="ECO:0000313" key="1">
    <source>
        <dbReference type="EMBL" id="KAH7851427.1"/>
    </source>
</evidence>
<evidence type="ECO:0000313" key="2">
    <source>
        <dbReference type="Proteomes" id="UP000828048"/>
    </source>
</evidence>